<feature type="region of interest" description="Disordered" evidence="1">
    <location>
        <begin position="127"/>
        <end position="146"/>
    </location>
</feature>
<sequence>MTIPISFLRHWTTFCGSTQRWTSLVIRDARTVHISTKKFYFATTSSVVLYVCSPDYKPGGEYKVFTESCLLRGQSCACPSSGNQRFTDACQIFFSRGCIHSWNKQKSRRSSTSDCYVSNSELGSATIRDDQRALTPGEEDMQGTRS</sequence>
<dbReference type="Proteomes" id="UP001152607">
    <property type="component" value="Unassembled WGS sequence"/>
</dbReference>
<proteinExistence type="predicted"/>
<name>A0A9W4XY97_9PLEO</name>
<keyword evidence="3" id="KW-1185">Reference proteome</keyword>
<organism evidence="2 3">
    <name type="scientific">Periconia digitata</name>
    <dbReference type="NCBI Taxonomy" id="1303443"/>
    <lineage>
        <taxon>Eukaryota</taxon>
        <taxon>Fungi</taxon>
        <taxon>Dikarya</taxon>
        <taxon>Ascomycota</taxon>
        <taxon>Pezizomycotina</taxon>
        <taxon>Dothideomycetes</taxon>
        <taxon>Pleosporomycetidae</taxon>
        <taxon>Pleosporales</taxon>
        <taxon>Massarineae</taxon>
        <taxon>Periconiaceae</taxon>
        <taxon>Periconia</taxon>
    </lineage>
</organism>
<protein>
    <submittedName>
        <fullName evidence="2">Uncharacterized protein</fullName>
    </submittedName>
</protein>
<gene>
    <name evidence="2" type="ORF">PDIGIT_LOCUS12461</name>
</gene>
<feature type="compositionally biased region" description="Acidic residues" evidence="1">
    <location>
        <begin position="137"/>
        <end position="146"/>
    </location>
</feature>
<evidence type="ECO:0000313" key="3">
    <source>
        <dbReference type="Proteomes" id="UP001152607"/>
    </source>
</evidence>
<dbReference type="EMBL" id="CAOQHR010000009">
    <property type="protein sequence ID" value="CAI6339307.1"/>
    <property type="molecule type" value="Genomic_DNA"/>
</dbReference>
<reference evidence="2" key="1">
    <citation type="submission" date="2023-01" db="EMBL/GenBank/DDBJ databases">
        <authorList>
            <person name="Van Ghelder C."/>
            <person name="Rancurel C."/>
        </authorList>
    </citation>
    <scope>NUCLEOTIDE SEQUENCE</scope>
    <source>
        <strain evidence="2">CNCM I-4278</strain>
    </source>
</reference>
<accession>A0A9W4XY97</accession>
<dbReference type="AlphaFoldDB" id="A0A9W4XY97"/>
<comment type="caution">
    <text evidence="2">The sequence shown here is derived from an EMBL/GenBank/DDBJ whole genome shotgun (WGS) entry which is preliminary data.</text>
</comment>
<evidence type="ECO:0000313" key="2">
    <source>
        <dbReference type="EMBL" id="CAI6339307.1"/>
    </source>
</evidence>
<evidence type="ECO:0000256" key="1">
    <source>
        <dbReference type="SAM" id="MobiDB-lite"/>
    </source>
</evidence>